<dbReference type="WBParaSite" id="HPBE_0000737201-mRNA-1">
    <property type="protein sequence ID" value="HPBE_0000737201-mRNA-1"/>
    <property type="gene ID" value="HPBE_0000737201"/>
</dbReference>
<dbReference type="EMBL" id="UZAH01025871">
    <property type="protein sequence ID" value="VDO71999.1"/>
    <property type="molecule type" value="Genomic_DNA"/>
</dbReference>
<dbReference type="Gene3D" id="3.30.420.10">
    <property type="entry name" value="Ribonuclease H-like superfamily/Ribonuclease H"/>
    <property type="match status" value="1"/>
</dbReference>
<gene>
    <name evidence="1" type="ORF">HPBE_LOCUS7373</name>
</gene>
<accession>A0A3P7Y3W7</accession>
<keyword evidence="2" id="KW-1185">Reference proteome</keyword>
<dbReference type="PANTHER" id="PTHR46068">
    <property type="entry name" value="PROTEIN CBG27172"/>
    <property type="match status" value="1"/>
</dbReference>
<name>A0A183FJX8_HELPZ</name>
<reference evidence="1 2" key="1">
    <citation type="submission" date="2018-11" db="EMBL/GenBank/DDBJ databases">
        <authorList>
            <consortium name="Pathogen Informatics"/>
        </authorList>
    </citation>
    <scope>NUCLEOTIDE SEQUENCE [LARGE SCALE GENOMIC DNA]</scope>
</reference>
<dbReference type="Proteomes" id="UP000050761">
    <property type="component" value="Unassembled WGS sequence"/>
</dbReference>
<dbReference type="GO" id="GO:0003676">
    <property type="term" value="F:nucleic acid binding"/>
    <property type="evidence" value="ECO:0007669"/>
    <property type="project" value="InterPro"/>
</dbReference>
<dbReference type="InterPro" id="IPR036397">
    <property type="entry name" value="RNaseH_sf"/>
</dbReference>
<accession>A0A183FJX8</accession>
<dbReference type="AlphaFoldDB" id="A0A183FJX8"/>
<reference evidence="3" key="2">
    <citation type="submission" date="2019-09" db="UniProtKB">
        <authorList>
            <consortium name="WormBaseParasite"/>
        </authorList>
    </citation>
    <scope>IDENTIFICATION</scope>
</reference>
<organism evidence="2 3">
    <name type="scientific">Heligmosomoides polygyrus</name>
    <name type="common">Parasitic roundworm</name>
    <dbReference type="NCBI Taxonomy" id="6339"/>
    <lineage>
        <taxon>Eukaryota</taxon>
        <taxon>Metazoa</taxon>
        <taxon>Ecdysozoa</taxon>
        <taxon>Nematoda</taxon>
        <taxon>Chromadorea</taxon>
        <taxon>Rhabditida</taxon>
        <taxon>Rhabditina</taxon>
        <taxon>Rhabditomorpha</taxon>
        <taxon>Strongyloidea</taxon>
        <taxon>Heligmosomidae</taxon>
        <taxon>Heligmosomoides</taxon>
    </lineage>
</organism>
<evidence type="ECO:0000313" key="1">
    <source>
        <dbReference type="EMBL" id="VDO71999.1"/>
    </source>
</evidence>
<sequence>MQRLIRNDLRLYPYKFEKGQHLTEQMRTSRLKKCKELKALTRGDKLDQIFFTDEKMFTVEPLQNAQNQRRLLPEGSPRAVNAEEFIFHSP</sequence>
<evidence type="ECO:0000313" key="3">
    <source>
        <dbReference type="WBParaSite" id="HPBE_0000737201-mRNA-1"/>
    </source>
</evidence>
<evidence type="ECO:0000313" key="2">
    <source>
        <dbReference type="Proteomes" id="UP000050761"/>
    </source>
</evidence>
<proteinExistence type="predicted"/>
<dbReference type="OrthoDB" id="7951431at2759"/>
<dbReference type="PANTHER" id="PTHR46068:SF1">
    <property type="entry name" value="TRANSPOSASE IS30-LIKE HTH DOMAIN-CONTAINING PROTEIN"/>
    <property type="match status" value="1"/>
</dbReference>
<protein>
    <submittedName>
        <fullName evidence="3">Homeobox domain-containing protein</fullName>
    </submittedName>
</protein>